<keyword evidence="4" id="KW-1185">Reference proteome</keyword>
<dbReference type="EMBL" id="JAKRCV010000019">
    <property type="protein sequence ID" value="MCG7321818.1"/>
    <property type="molecule type" value="Genomic_DNA"/>
</dbReference>
<keyword evidence="2" id="KW-0472">Membrane</keyword>
<gene>
    <name evidence="3" type="ORF">MHL29_07950</name>
</gene>
<feature type="region of interest" description="Disordered" evidence="1">
    <location>
        <begin position="1"/>
        <end position="20"/>
    </location>
</feature>
<proteinExistence type="predicted"/>
<accession>A0ABS9Q1R6</accession>
<keyword evidence="2" id="KW-0812">Transmembrane</keyword>
<feature type="transmembrane region" description="Helical" evidence="2">
    <location>
        <begin position="50"/>
        <end position="71"/>
    </location>
</feature>
<evidence type="ECO:0000256" key="2">
    <source>
        <dbReference type="SAM" id="Phobius"/>
    </source>
</evidence>
<keyword evidence="2" id="KW-1133">Transmembrane helix</keyword>
<evidence type="ECO:0000313" key="3">
    <source>
        <dbReference type="EMBL" id="MCG7321818.1"/>
    </source>
</evidence>
<organism evidence="3 4">
    <name type="scientific">Arsenicicoccus bolidensis</name>
    <dbReference type="NCBI Taxonomy" id="229480"/>
    <lineage>
        <taxon>Bacteria</taxon>
        <taxon>Bacillati</taxon>
        <taxon>Actinomycetota</taxon>
        <taxon>Actinomycetes</taxon>
        <taxon>Micrococcales</taxon>
        <taxon>Intrasporangiaceae</taxon>
        <taxon>Arsenicicoccus</taxon>
    </lineage>
</organism>
<feature type="compositionally biased region" description="Polar residues" evidence="1">
    <location>
        <begin position="1"/>
        <end position="13"/>
    </location>
</feature>
<dbReference type="RefSeq" id="WP_239263725.1">
    <property type="nucleotide sequence ID" value="NZ_JAKRCV010000019.1"/>
</dbReference>
<evidence type="ECO:0000256" key="1">
    <source>
        <dbReference type="SAM" id="MobiDB-lite"/>
    </source>
</evidence>
<protein>
    <submittedName>
        <fullName evidence="3">Uncharacterized protein</fullName>
    </submittedName>
</protein>
<comment type="caution">
    <text evidence="3">The sequence shown here is derived from an EMBL/GenBank/DDBJ whole genome shotgun (WGS) entry which is preliminary data.</text>
</comment>
<dbReference type="Proteomes" id="UP001521931">
    <property type="component" value="Unassembled WGS sequence"/>
</dbReference>
<feature type="transmembrane region" description="Helical" evidence="2">
    <location>
        <begin position="21"/>
        <end position="44"/>
    </location>
</feature>
<name>A0ABS9Q1R6_9MICO</name>
<sequence length="81" mass="8803">METTQKAQQTQKPRQSEKARMQGAIAAFTAPIAILMTCLITLVAKGEGSPVEYAVLALALAGLVGTMSWMLRRQRAVQSQR</sequence>
<evidence type="ECO:0000313" key="4">
    <source>
        <dbReference type="Proteomes" id="UP001521931"/>
    </source>
</evidence>
<reference evidence="3 4" key="1">
    <citation type="submission" date="2022-02" db="EMBL/GenBank/DDBJ databases">
        <title>Uncovering new skin microbiome diversity through culturing and metagenomics.</title>
        <authorList>
            <person name="Conlan S."/>
            <person name="Deming C."/>
            <person name="Nisc Comparative Sequencing Program N."/>
            <person name="Segre J.A."/>
        </authorList>
    </citation>
    <scope>NUCLEOTIDE SEQUENCE [LARGE SCALE GENOMIC DNA]</scope>
    <source>
        <strain evidence="3 4">ACRQZ</strain>
    </source>
</reference>